<evidence type="ECO:0000313" key="3">
    <source>
        <dbReference type="Proteomes" id="UP000518904"/>
    </source>
</evidence>
<dbReference type="SUPFAM" id="SSF51998">
    <property type="entry name" value="PFL-like glycyl radical enzymes"/>
    <property type="match status" value="1"/>
</dbReference>
<dbReference type="Proteomes" id="UP000518904">
    <property type="component" value="Unassembled WGS sequence"/>
</dbReference>
<dbReference type="AlphaFoldDB" id="A0A7Y0XD98"/>
<comment type="caution">
    <text evidence="2">The sequence shown here is derived from an EMBL/GenBank/DDBJ whole genome shotgun (WGS) entry which is preliminary data.</text>
</comment>
<dbReference type="Gene3D" id="3.20.70.20">
    <property type="match status" value="1"/>
</dbReference>
<accession>A0A7Y0XD98</accession>
<dbReference type="Pfam" id="PF02901">
    <property type="entry name" value="PFL-like"/>
    <property type="match status" value="1"/>
</dbReference>
<keyword evidence="2" id="KW-0808">Transferase</keyword>
<dbReference type="GO" id="GO:0005829">
    <property type="term" value="C:cytosol"/>
    <property type="evidence" value="ECO:0007669"/>
    <property type="project" value="TreeGrafter"/>
</dbReference>
<dbReference type="InterPro" id="IPR051215">
    <property type="entry name" value="GRE"/>
</dbReference>
<dbReference type="PROSITE" id="PS51554">
    <property type="entry name" value="PFL"/>
    <property type="match status" value="1"/>
</dbReference>
<dbReference type="GO" id="GO:0016740">
    <property type="term" value="F:transferase activity"/>
    <property type="evidence" value="ECO:0007669"/>
    <property type="project" value="UniProtKB-KW"/>
</dbReference>
<evidence type="ECO:0000313" key="2">
    <source>
        <dbReference type="EMBL" id="NMU84172.1"/>
    </source>
</evidence>
<feature type="non-terminal residue" evidence="2">
    <location>
        <position position="81"/>
    </location>
</feature>
<organism evidence="2 3">
    <name type="scientific">Vibrio parahaemolyticus</name>
    <dbReference type="NCBI Taxonomy" id="670"/>
    <lineage>
        <taxon>Bacteria</taxon>
        <taxon>Pseudomonadati</taxon>
        <taxon>Pseudomonadota</taxon>
        <taxon>Gammaproteobacteria</taxon>
        <taxon>Vibrionales</taxon>
        <taxon>Vibrionaceae</taxon>
        <taxon>Vibrio</taxon>
    </lineage>
</organism>
<proteinExistence type="predicted"/>
<name>A0A7Y0XD98_VIBPH</name>
<dbReference type="PANTHER" id="PTHR43641">
    <property type="entry name" value="FORMATE ACETYLTRANSFERASE 3-RELATED"/>
    <property type="match status" value="1"/>
</dbReference>
<reference evidence="2 3" key="1">
    <citation type="submission" date="2020-04" db="EMBL/GenBank/DDBJ databases">
        <title>Whole-genome sequencing of Vibrio spp. from China reveals different genetic environments of blaCTX-M-14 among diverse lineages.</title>
        <authorList>
            <person name="Zheng Z."/>
            <person name="Ye L."/>
            <person name="Chen S."/>
        </authorList>
    </citation>
    <scope>NUCLEOTIDE SEQUENCE [LARGE SCALE GENOMIC DNA]</scope>
    <source>
        <strain evidence="2 3">Vb0551</strain>
    </source>
</reference>
<dbReference type="InterPro" id="IPR004184">
    <property type="entry name" value="PFL_dom"/>
</dbReference>
<sequence>AQITQPELAKALAEDFDGMENEQLRQRLINFAPKYGNDDDAVDQLLADAYQVYIDELEQFVNTRYGRGPIGGGYYAGTSSI</sequence>
<feature type="domain" description="PFL" evidence="1">
    <location>
        <begin position="1"/>
        <end position="81"/>
    </location>
</feature>
<dbReference type="EMBL" id="JABCLB010001474">
    <property type="protein sequence ID" value="NMU84172.1"/>
    <property type="molecule type" value="Genomic_DNA"/>
</dbReference>
<protein>
    <submittedName>
        <fullName evidence="2">Formate C-acetyltransferase/glycerol dehydratase family glycyl radical enzyme</fullName>
    </submittedName>
</protein>
<dbReference type="PANTHER" id="PTHR43641:SF2">
    <property type="entry name" value="DEHYDRATASE YBIW-RELATED"/>
    <property type="match status" value="1"/>
</dbReference>
<evidence type="ECO:0000259" key="1">
    <source>
        <dbReference type="PROSITE" id="PS51554"/>
    </source>
</evidence>
<gene>
    <name evidence="2" type="ORF">HKB16_14895</name>
</gene>
<feature type="non-terminal residue" evidence="2">
    <location>
        <position position="1"/>
    </location>
</feature>